<evidence type="ECO:0000256" key="2">
    <source>
        <dbReference type="SAM" id="SignalP"/>
    </source>
</evidence>
<feature type="chain" id="PRO_5029864120" description="Tetratricopeptide repeat protein" evidence="2">
    <location>
        <begin position="29"/>
        <end position="301"/>
    </location>
</feature>
<dbReference type="Pfam" id="PF13432">
    <property type="entry name" value="TPR_16"/>
    <property type="match status" value="1"/>
</dbReference>
<keyword evidence="4" id="KW-1185">Reference proteome</keyword>
<keyword evidence="2" id="KW-0732">Signal</keyword>
<dbReference type="EMBL" id="QMIE01000013">
    <property type="protein sequence ID" value="TVM15972.1"/>
    <property type="molecule type" value="Genomic_DNA"/>
</dbReference>
<dbReference type="Pfam" id="PF13181">
    <property type="entry name" value="TPR_8"/>
    <property type="match status" value="2"/>
</dbReference>
<dbReference type="RefSeq" id="WP_144303751.1">
    <property type="nucleotide sequence ID" value="NZ_QMIE01000013.1"/>
</dbReference>
<dbReference type="InterPro" id="IPR011990">
    <property type="entry name" value="TPR-like_helical_dom_sf"/>
</dbReference>
<feature type="signal peptide" evidence="2">
    <location>
        <begin position="1"/>
        <end position="28"/>
    </location>
</feature>
<feature type="repeat" description="TPR" evidence="1">
    <location>
        <begin position="208"/>
        <end position="241"/>
    </location>
</feature>
<reference evidence="3 4" key="1">
    <citation type="submission" date="2018-06" db="EMBL/GenBank/DDBJ databases">
        <title>Complete genome of Desulfovibrio indonesiensis P37SLT.</title>
        <authorList>
            <person name="Crispim J.S."/>
            <person name="Vidigal P.M.P."/>
            <person name="Silva L.C.F."/>
            <person name="Laguardia C.N."/>
            <person name="Araujo L.C."/>
            <person name="Dias R.S."/>
            <person name="Sousa M.P."/>
            <person name="Paula S.O."/>
            <person name="Silva C."/>
        </authorList>
    </citation>
    <scope>NUCLEOTIDE SEQUENCE [LARGE SCALE GENOMIC DNA]</scope>
    <source>
        <strain evidence="3 4">P37SLT</strain>
    </source>
</reference>
<comment type="caution">
    <text evidence="3">The sequence shown here is derived from an EMBL/GenBank/DDBJ whole genome shotgun (WGS) entry which is preliminary data.</text>
</comment>
<dbReference type="SMART" id="SM00028">
    <property type="entry name" value="TPR"/>
    <property type="match status" value="6"/>
</dbReference>
<dbReference type="SUPFAM" id="SSF48452">
    <property type="entry name" value="TPR-like"/>
    <property type="match status" value="1"/>
</dbReference>
<accession>A0A7M3MC91</accession>
<proteinExistence type="predicted"/>
<feature type="repeat" description="TPR" evidence="1">
    <location>
        <begin position="174"/>
        <end position="207"/>
    </location>
</feature>
<evidence type="ECO:0000313" key="3">
    <source>
        <dbReference type="EMBL" id="TVM15972.1"/>
    </source>
</evidence>
<feature type="repeat" description="TPR" evidence="1">
    <location>
        <begin position="70"/>
        <end position="103"/>
    </location>
</feature>
<keyword evidence="1" id="KW-0802">TPR repeat</keyword>
<evidence type="ECO:0000256" key="1">
    <source>
        <dbReference type="PROSITE-ProRule" id="PRU00339"/>
    </source>
</evidence>
<dbReference type="Proteomes" id="UP000448292">
    <property type="component" value="Unassembled WGS sequence"/>
</dbReference>
<dbReference type="OrthoDB" id="6193797at2"/>
<organism evidence="3 4">
    <name type="scientific">Oceanidesulfovibrio indonesiensis</name>
    <dbReference type="NCBI Taxonomy" id="54767"/>
    <lineage>
        <taxon>Bacteria</taxon>
        <taxon>Pseudomonadati</taxon>
        <taxon>Thermodesulfobacteriota</taxon>
        <taxon>Desulfovibrionia</taxon>
        <taxon>Desulfovibrionales</taxon>
        <taxon>Desulfovibrionaceae</taxon>
        <taxon>Oceanidesulfovibrio</taxon>
    </lineage>
</organism>
<dbReference type="InterPro" id="IPR019734">
    <property type="entry name" value="TPR_rpt"/>
</dbReference>
<dbReference type="PANTHER" id="PTHR12558">
    <property type="entry name" value="CELL DIVISION CYCLE 16,23,27"/>
    <property type="match status" value="1"/>
</dbReference>
<evidence type="ECO:0000313" key="4">
    <source>
        <dbReference type="Proteomes" id="UP000448292"/>
    </source>
</evidence>
<gene>
    <name evidence="3" type="ORF">DPQ33_13465</name>
</gene>
<feature type="repeat" description="TPR" evidence="1">
    <location>
        <begin position="104"/>
        <end position="137"/>
    </location>
</feature>
<name>A0A7M3MC91_9BACT</name>
<dbReference type="PROSITE" id="PS50005">
    <property type="entry name" value="TPR"/>
    <property type="match status" value="4"/>
</dbReference>
<sequence length="301" mass="33171">MSKRVSVLIVVTFVLTLLVIVALMPALAADTDAVSGTDHIVEAAALHEAGELDAAEKIFRGELEADPGNTYAACQLGLIYMKQAKRAEAARYLEHVLTCEPNNVFALVWRGVLHLDAGNEDAARDCFMRALDAEPQDANAHYFLGVMEAAAGNRAAAVSHFRDAQSAGEHADDAEIHYRLGRAFMAEDMAASARLEFERCLAIAPNHLDALDALGWLYFNEGYVEEAIETWHCGLDVSPHDAELRANLATVFGQKALELQETGDTARAMLHWRKAQRFEPHNRAAAFYLRRLERRQASLGQ</sequence>
<dbReference type="AlphaFoldDB" id="A0A7M3MC91"/>
<evidence type="ECO:0008006" key="5">
    <source>
        <dbReference type="Google" id="ProtNLM"/>
    </source>
</evidence>
<protein>
    <recommendedName>
        <fullName evidence="5">Tetratricopeptide repeat protein</fullName>
    </recommendedName>
</protein>
<dbReference type="PANTHER" id="PTHR12558:SF13">
    <property type="entry name" value="CELL DIVISION CYCLE PROTEIN 27 HOMOLOG"/>
    <property type="match status" value="1"/>
</dbReference>
<dbReference type="Gene3D" id="1.25.40.10">
    <property type="entry name" value="Tetratricopeptide repeat domain"/>
    <property type="match status" value="3"/>
</dbReference>